<reference evidence="2 3" key="1">
    <citation type="submission" date="2019-02" db="EMBL/GenBank/DDBJ databases">
        <title>Emended description of the genus Rhodopseudomonas and description of Rhodopseudomonas albus sp. nov., a non-phototrophic, heavy-metal-tolerant bacterium isolated from garden soil.</title>
        <authorList>
            <person name="Bao Z."/>
            <person name="Cao W.W."/>
            <person name="Sato Y."/>
            <person name="Nishizawa T."/>
            <person name="Zhao J."/>
            <person name="Guo Y."/>
            <person name="Ohta H."/>
        </authorList>
    </citation>
    <scope>NUCLEOTIDE SEQUENCE [LARGE SCALE GENOMIC DNA]</scope>
    <source>
        <strain evidence="2 3">SK50-23</strain>
    </source>
</reference>
<name>A0ABX8AJ41_9BRAD</name>
<dbReference type="EMBL" id="CP036498">
    <property type="protein sequence ID" value="QUS41840.1"/>
    <property type="molecule type" value="Genomic_DNA"/>
</dbReference>
<proteinExistence type="predicted"/>
<gene>
    <name evidence="2" type="ORF">RPMA_25595</name>
</gene>
<dbReference type="RefSeq" id="WP_211910481.1">
    <property type="nucleotide sequence ID" value="NZ_CP036498.1"/>
</dbReference>
<organism evidence="2 3">
    <name type="scientific">Tardiphaga alba</name>
    <dbReference type="NCBI Taxonomy" id="340268"/>
    <lineage>
        <taxon>Bacteria</taxon>
        <taxon>Pseudomonadati</taxon>
        <taxon>Pseudomonadota</taxon>
        <taxon>Alphaproteobacteria</taxon>
        <taxon>Hyphomicrobiales</taxon>
        <taxon>Nitrobacteraceae</taxon>
        <taxon>Tardiphaga</taxon>
    </lineage>
</organism>
<protein>
    <submittedName>
        <fullName evidence="2">Uncharacterized protein</fullName>
    </submittedName>
</protein>
<accession>A0ABX8AJ41</accession>
<keyword evidence="3" id="KW-1185">Reference proteome</keyword>
<evidence type="ECO:0000313" key="3">
    <source>
        <dbReference type="Proteomes" id="UP000682843"/>
    </source>
</evidence>
<sequence>MASGYAHAQWWTAAPADYEDCAERVEKSSLANEPKAIALSNCESQFAGRRKRGGGYSYYDFMQNRSFDIAGPNPTAAEQKAIDEQYAAYLDSHRRSIILAAFAKKQSEAQQPANLDTDFREASAPPADVKPVVLPRARPKQRVAKGPDCATEPLACGWAKLSSGLKDIKDALFSTGPPRPNAPDSDLAHVSR</sequence>
<dbReference type="Proteomes" id="UP000682843">
    <property type="component" value="Chromosome"/>
</dbReference>
<evidence type="ECO:0000256" key="1">
    <source>
        <dbReference type="SAM" id="MobiDB-lite"/>
    </source>
</evidence>
<feature type="region of interest" description="Disordered" evidence="1">
    <location>
        <begin position="170"/>
        <end position="192"/>
    </location>
</feature>
<evidence type="ECO:0000313" key="2">
    <source>
        <dbReference type="EMBL" id="QUS41840.1"/>
    </source>
</evidence>